<dbReference type="GO" id="GO:0002143">
    <property type="term" value="P:tRNA wobble position uridine thiolation"/>
    <property type="evidence" value="ECO:0007669"/>
    <property type="project" value="TreeGrafter"/>
</dbReference>
<feature type="active site" description="Cysteine persulfide intermediate" evidence="4">
    <location>
        <position position="113"/>
    </location>
</feature>
<dbReference type="NCBIfam" id="TIGR03342">
    <property type="entry name" value="dsrC_tusE_dsvC"/>
    <property type="match status" value="1"/>
</dbReference>
<accession>A0A1M7Y6U8</accession>
<dbReference type="AlphaFoldDB" id="A0A1M7Y6U8"/>
<organism evidence="5 6">
    <name type="scientific">Desulfopila aestuarii DSM 18488</name>
    <dbReference type="NCBI Taxonomy" id="1121416"/>
    <lineage>
        <taxon>Bacteria</taxon>
        <taxon>Pseudomonadati</taxon>
        <taxon>Thermodesulfobacteriota</taxon>
        <taxon>Desulfobulbia</taxon>
        <taxon>Desulfobulbales</taxon>
        <taxon>Desulfocapsaceae</taxon>
        <taxon>Desulfopila</taxon>
    </lineage>
</organism>
<reference evidence="5 6" key="1">
    <citation type="submission" date="2016-12" db="EMBL/GenBank/DDBJ databases">
        <authorList>
            <person name="Song W.-J."/>
            <person name="Kurnit D.M."/>
        </authorList>
    </citation>
    <scope>NUCLEOTIDE SEQUENCE [LARGE SCALE GENOMIC DNA]</scope>
    <source>
        <strain evidence="5 6">DSM 18488</strain>
    </source>
</reference>
<dbReference type="Gene3D" id="3.30.1420.10">
    <property type="match status" value="1"/>
</dbReference>
<dbReference type="PIRSF" id="PIRSF006223">
    <property type="entry name" value="DsrC_TusE"/>
    <property type="match status" value="1"/>
</dbReference>
<dbReference type="OrthoDB" id="5431855at2"/>
<dbReference type="GO" id="GO:0097163">
    <property type="term" value="F:sulfur carrier activity"/>
    <property type="evidence" value="ECO:0007669"/>
    <property type="project" value="TreeGrafter"/>
</dbReference>
<keyword evidence="6" id="KW-1185">Reference proteome</keyword>
<dbReference type="EMBL" id="FRFE01000009">
    <property type="protein sequence ID" value="SHO48330.1"/>
    <property type="molecule type" value="Genomic_DNA"/>
</dbReference>
<evidence type="ECO:0000313" key="5">
    <source>
        <dbReference type="EMBL" id="SHO48330.1"/>
    </source>
</evidence>
<gene>
    <name evidence="5" type="ORF">SAMN02745220_02265</name>
</gene>
<evidence type="ECO:0000256" key="4">
    <source>
        <dbReference type="PIRSR" id="PIRSR006223-50"/>
    </source>
</evidence>
<dbReference type="Proteomes" id="UP000184603">
    <property type="component" value="Unassembled WGS sequence"/>
</dbReference>
<dbReference type="PANTHER" id="PTHR37010:SF1">
    <property type="entry name" value="SULFURTRANSFERASE TUSE"/>
    <property type="match status" value="1"/>
</dbReference>
<dbReference type="Gene3D" id="1.10.10.370">
    <property type="entry name" value="DsrC-like protein, C-terminal domain"/>
    <property type="match status" value="1"/>
</dbReference>
<dbReference type="SUPFAM" id="SSF69721">
    <property type="entry name" value="DsrC, the gamma subunit of dissimilatory sulfite reductase"/>
    <property type="match status" value="1"/>
</dbReference>
<dbReference type="RefSeq" id="WP_073613554.1">
    <property type="nucleotide sequence ID" value="NZ_FRFE01000009.1"/>
</dbReference>
<dbReference type="GO" id="GO:0005737">
    <property type="term" value="C:cytoplasm"/>
    <property type="evidence" value="ECO:0007669"/>
    <property type="project" value="UniProtKB-SubCell"/>
</dbReference>
<keyword evidence="3" id="KW-0963">Cytoplasm</keyword>
<evidence type="ECO:0000256" key="2">
    <source>
        <dbReference type="ARBA" id="ARBA00005718"/>
    </source>
</evidence>
<evidence type="ECO:0000313" key="6">
    <source>
        <dbReference type="Proteomes" id="UP000184603"/>
    </source>
</evidence>
<comment type="subcellular location">
    <subcellularLocation>
        <location evidence="1">Cytoplasm</location>
    </subcellularLocation>
</comment>
<sequence>MKDLSKNVEVNGKQYVLTNDNHLLDMDAWDTDILKWLAEKADITLKEEHLTALEYIRATYKNRERHPVVRLVANHLANELGPEKGTPKYFYTLFPKGVSQASVLAGIPVKELCF</sequence>
<dbReference type="InterPro" id="IPR042072">
    <property type="entry name" value="DsrC-like_C"/>
</dbReference>
<dbReference type="InterPro" id="IPR007453">
    <property type="entry name" value="DsrC/TusE"/>
</dbReference>
<dbReference type="PANTHER" id="PTHR37010">
    <property type="entry name" value="SULFURTRANSFERASE TUSE"/>
    <property type="match status" value="1"/>
</dbReference>
<dbReference type="InterPro" id="IPR025526">
    <property type="entry name" value="DsrC-like_dom_sf"/>
</dbReference>
<evidence type="ECO:0000256" key="1">
    <source>
        <dbReference type="ARBA" id="ARBA00004496"/>
    </source>
</evidence>
<dbReference type="InterPro" id="IPR043163">
    <property type="entry name" value="DsrC-like_N"/>
</dbReference>
<proteinExistence type="inferred from homology"/>
<protein>
    <submittedName>
        <fullName evidence="5">tRNA 2-thiouridine synthesizing protein E</fullName>
    </submittedName>
</protein>
<evidence type="ECO:0000256" key="3">
    <source>
        <dbReference type="ARBA" id="ARBA00022490"/>
    </source>
</evidence>
<dbReference type="Pfam" id="PF04358">
    <property type="entry name" value="DsrC"/>
    <property type="match status" value="1"/>
</dbReference>
<name>A0A1M7Y6U8_9BACT</name>
<comment type="similarity">
    <text evidence="2">Belongs to the DsrC/TusE family.</text>
</comment>
<dbReference type="STRING" id="1121416.SAMN02745220_02265"/>